<dbReference type="InterPro" id="IPR038414">
    <property type="entry name" value="CcoP_N_sf"/>
</dbReference>
<evidence type="ECO:0000256" key="5">
    <source>
        <dbReference type="SAM" id="MobiDB-lite"/>
    </source>
</evidence>
<keyword evidence="7" id="KW-0732">Signal</keyword>
<feature type="domain" description="Cytochrome c" evidence="8">
    <location>
        <begin position="192"/>
        <end position="271"/>
    </location>
</feature>
<dbReference type="GO" id="GO:0016491">
    <property type="term" value="F:oxidoreductase activity"/>
    <property type="evidence" value="ECO:0007669"/>
    <property type="project" value="UniProtKB-KW"/>
</dbReference>
<evidence type="ECO:0000256" key="3">
    <source>
        <dbReference type="ARBA" id="ARBA00023004"/>
    </source>
</evidence>
<evidence type="ECO:0000313" key="10">
    <source>
        <dbReference type="Proteomes" id="UP000013909"/>
    </source>
</evidence>
<organism evidence="9 10">
    <name type="scientific">Lunatimonas lonarensis</name>
    <dbReference type="NCBI Taxonomy" id="1232681"/>
    <lineage>
        <taxon>Bacteria</taxon>
        <taxon>Pseudomonadati</taxon>
        <taxon>Bacteroidota</taxon>
        <taxon>Cytophagia</taxon>
        <taxon>Cytophagales</taxon>
        <taxon>Cyclobacteriaceae</taxon>
    </lineage>
</organism>
<evidence type="ECO:0000259" key="8">
    <source>
        <dbReference type="PROSITE" id="PS51007"/>
    </source>
</evidence>
<feature type="signal peptide" evidence="7">
    <location>
        <begin position="1"/>
        <end position="22"/>
    </location>
</feature>
<dbReference type="OrthoDB" id="9811281at2"/>
<evidence type="ECO:0000256" key="1">
    <source>
        <dbReference type="ARBA" id="ARBA00022617"/>
    </source>
</evidence>
<name>R7ZSU8_9BACT</name>
<keyword evidence="6" id="KW-0472">Membrane</keyword>
<dbReference type="EMBL" id="AQHR01000061">
    <property type="protein sequence ID" value="EON77226.1"/>
    <property type="molecule type" value="Genomic_DNA"/>
</dbReference>
<dbReference type="GO" id="GO:0009055">
    <property type="term" value="F:electron transfer activity"/>
    <property type="evidence" value="ECO:0007669"/>
    <property type="project" value="InterPro"/>
</dbReference>
<dbReference type="Gene3D" id="1.10.760.10">
    <property type="entry name" value="Cytochrome c-like domain"/>
    <property type="match status" value="1"/>
</dbReference>
<evidence type="ECO:0000256" key="6">
    <source>
        <dbReference type="SAM" id="Phobius"/>
    </source>
</evidence>
<keyword evidence="1 4" id="KW-0349">Heme</keyword>
<dbReference type="GO" id="GO:0046872">
    <property type="term" value="F:metal ion binding"/>
    <property type="evidence" value="ECO:0007669"/>
    <property type="project" value="UniProtKB-KW"/>
</dbReference>
<evidence type="ECO:0000313" key="9">
    <source>
        <dbReference type="EMBL" id="EON77226.1"/>
    </source>
</evidence>
<keyword evidence="3 4" id="KW-0408">Iron</keyword>
<dbReference type="SUPFAM" id="SSF46626">
    <property type="entry name" value="Cytochrome c"/>
    <property type="match status" value="1"/>
</dbReference>
<dbReference type="InterPro" id="IPR050597">
    <property type="entry name" value="Cytochrome_c_Oxidase_Subunit"/>
</dbReference>
<feature type="transmembrane region" description="Helical" evidence="6">
    <location>
        <begin position="129"/>
        <end position="148"/>
    </location>
</feature>
<dbReference type="Proteomes" id="UP000013909">
    <property type="component" value="Unassembled WGS sequence"/>
</dbReference>
<sequence>MKMFRYLMLAVMGLLSGIPAFAQESEIPFVQNLAKLDSSEITLLIIMAVVLLIIVVLMIVMIYLVSFLRKVLSLDNPELAAEPSWWEQFNERYISGKMKPVSEEKDLMMSHSYDGIVELDNFMPPWLKYLFYATIVFGVVYVLNYSVLGIGKTQIEEYEQELYLASLEAEARQALAVSTIDETNVQFDASGPSITAGKAIYDNNCVACHAIDGGGGVGPNLTDEYWIHGGSIEDIFRVVKYGVIEKGMIPWEDQLSPEEMQQVSSYILTLVGTTPANPKAPQGDRYEQKIEEPIDALTEDELGVEEA</sequence>
<dbReference type="PROSITE" id="PS51007">
    <property type="entry name" value="CYTC"/>
    <property type="match status" value="1"/>
</dbReference>
<dbReference type="InterPro" id="IPR032858">
    <property type="entry name" value="CcoP_N"/>
</dbReference>
<reference evidence="9 10" key="1">
    <citation type="submission" date="2013-02" db="EMBL/GenBank/DDBJ databases">
        <title>A novel strain isolated from Lonar lake, Maharashtra, India.</title>
        <authorList>
            <person name="Singh A."/>
        </authorList>
    </citation>
    <scope>NUCLEOTIDE SEQUENCE [LARGE SCALE GENOMIC DNA]</scope>
    <source>
        <strain evidence="9 10">AK24</strain>
    </source>
</reference>
<comment type="caution">
    <text evidence="9">The sequence shown here is derived from an EMBL/GenBank/DDBJ whole genome shotgun (WGS) entry which is preliminary data.</text>
</comment>
<keyword evidence="9" id="KW-0560">Oxidoreductase</keyword>
<dbReference type="Pfam" id="PF14715">
    <property type="entry name" value="FixP_N"/>
    <property type="match status" value="1"/>
</dbReference>
<keyword evidence="6" id="KW-0812">Transmembrane</keyword>
<dbReference type="EC" id="1.9.3.1" evidence="9"/>
<keyword evidence="10" id="KW-1185">Reference proteome</keyword>
<dbReference type="PATRIC" id="fig|1288963.3.peg.2298"/>
<dbReference type="InterPro" id="IPR036909">
    <property type="entry name" value="Cyt_c-like_dom_sf"/>
</dbReference>
<feature type="compositionally biased region" description="Basic and acidic residues" evidence="5">
    <location>
        <begin position="282"/>
        <end position="292"/>
    </location>
</feature>
<keyword evidence="6" id="KW-1133">Transmembrane helix</keyword>
<dbReference type="STRING" id="1232681.ADIS_2306"/>
<gene>
    <name evidence="9" type="ORF">ADIS_2306</name>
</gene>
<accession>R7ZSU8</accession>
<evidence type="ECO:0000256" key="7">
    <source>
        <dbReference type="SAM" id="SignalP"/>
    </source>
</evidence>
<dbReference type="AlphaFoldDB" id="R7ZSU8"/>
<feature type="compositionally biased region" description="Acidic residues" evidence="5">
    <location>
        <begin position="293"/>
        <end position="307"/>
    </location>
</feature>
<proteinExistence type="predicted"/>
<dbReference type="PANTHER" id="PTHR33751">
    <property type="entry name" value="CBB3-TYPE CYTOCHROME C OXIDASE SUBUNIT FIXP"/>
    <property type="match status" value="1"/>
</dbReference>
<dbReference type="GO" id="GO:0020037">
    <property type="term" value="F:heme binding"/>
    <property type="evidence" value="ECO:0007669"/>
    <property type="project" value="InterPro"/>
</dbReference>
<dbReference type="Gene3D" id="6.10.280.130">
    <property type="match status" value="1"/>
</dbReference>
<dbReference type="PANTHER" id="PTHR33751:SF1">
    <property type="entry name" value="CBB3-TYPE CYTOCHROME C OXIDASE SUBUNIT FIXP"/>
    <property type="match status" value="1"/>
</dbReference>
<protein>
    <submittedName>
        <fullName evidence="9">Cytochrome c oxidase subunit CcoP</fullName>
        <ecNumber evidence="9">1.9.3.1</ecNumber>
    </submittedName>
</protein>
<dbReference type="InterPro" id="IPR009056">
    <property type="entry name" value="Cyt_c-like_dom"/>
</dbReference>
<dbReference type="Pfam" id="PF13442">
    <property type="entry name" value="Cytochrome_CBB3"/>
    <property type="match status" value="1"/>
</dbReference>
<dbReference type="RefSeq" id="WP_010854444.1">
    <property type="nucleotide sequence ID" value="NZ_AQHR01000061.1"/>
</dbReference>
<feature type="chain" id="PRO_5004461916" evidence="7">
    <location>
        <begin position="23"/>
        <end position="307"/>
    </location>
</feature>
<evidence type="ECO:0000256" key="2">
    <source>
        <dbReference type="ARBA" id="ARBA00022723"/>
    </source>
</evidence>
<keyword evidence="2 4" id="KW-0479">Metal-binding</keyword>
<evidence type="ECO:0000256" key="4">
    <source>
        <dbReference type="PROSITE-ProRule" id="PRU00433"/>
    </source>
</evidence>
<feature type="transmembrane region" description="Helical" evidence="6">
    <location>
        <begin position="41"/>
        <end position="65"/>
    </location>
</feature>
<feature type="region of interest" description="Disordered" evidence="5">
    <location>
        <begin position="274"/>
        <end position="307"/>
    </location>
</feature>